<dbReference type="Pfam" id="PF00672">
    <property type="entry name" value="HAMP"/>
    <property type="match status" value="1"/>
</dbReference>
<keyword evidence="7" id="KW-1133">Transmembrane helix</keyword>
<comment type="subcellular location">
    <subcellularLocation>
        <location evidence="1">Cell membrane</location>
    </subcellularLocation>
</comment>
<dbReference type="Proteomes" id="UP000198972">
    <property type="component" value="Unassembled WGS sequence"/>
</dbReference>
<dbReference type="PROSITE" id="PS50111">
    <property type="entry name" value="CHEMOTAXIS_TRANSDUC_2"/>
    <property type="match status" value="1"/>
</dbReference>
<accession>A0A1G7THT7</accession>
<sequence length="684" mass="74677">MKWGRIQFKSVGMKIFIILFATVVLVSTVLGVSSYLMSKEIIRGQVGLASSQAIEQAADKLDFLFTEYESISRQLAVDQTLKADLELVTNSSIDIVKRTEAETRIKSKLDAMKGSDSRLFGIRLTKKDLSKAYSSGGSSGTQNTEYAQAAFDKIEAAGGKPLWLPTMKKGFFDSTNEPTLTMGRLLQNLKNPNGEFYLLIEVKDKSITDILSNLKIGKAGEVRVITNDSTIVHATDSSLIESQSFIGLDAAQLESDDVSFLTTDDAGVTQLVVYRQLKTVDWRVIGYAPESDFVSAADKLLYVTAGVLLLAVIVALLIGIYLVRVIGKPLEKLCNLMEEGEKGNLNVRTRFKGHDEIGRLGHSFNRMMEQISALVERTNLSAEELLNTAENLSMASKDTSRNAGEIAAATSEIAMGATSLAEEADKGVDIADQIGHQMENVMNLNSAMDKSVEKVIGVSQQGKEYMASLVEKTEAVSRMTGLIEENSGKLSRSTFSIRNILAPMVEMTKQTNILSLNASIEASRAGAAGKGFVVIAEEIRNLAVQSNNSIQTVSTITEEIQEAIENTVNVLTTITPMFDEQLVSVKQALQIFQNVMSEMESFVGDIQSSSASVHELNNSQSVLRDFFANVSAVVEETNASTQEVASMSSEQYKVSEELVQLSNRLEVLSETLRESLSVFIVDKE</sequence>
<protein>
    <submittedName>
        <fullName evidence="10">Methyl-accepting chemotaxis protein</fullName>
    </submittedName>
</protein>
<feature type="domain" description="HAMP" evidence="9">
    <location>
        <begin position="324"/>
        <end position="376"/>
    </location>
</feature>
<gene>
    <name evidence="10" type="ORF">SAMN04488542_13720</name>
</gene>
<dbReference type="SUPFAM" id="SSF58104">
    <property type="entry name" value="Methyl-accepting chemotaxis protein (MCP) signaling domain"/>
    <property type="match status" value="1"/>
</dbReference>
<keyword evidence="7" id="KW-0812">Transmembrane</keyword>
<dbReference type="EMBL" id="FNBG01000037">
    <property type="protein sequence ID" value="SDG34888.1"/>
    <property type="molecule type" value="Genomic_DNA"/>
</dbReference>
<evidence type="ECO:0000256" key="4">
    <source>
        <dbReference type="ARBA" id="ARBA00023224"/>
    </source>
</evidence>
<dbReference type="CDD" id="cd12912">
    <property type="entry name" value="PDC2_MCP_like"/>
    <property type="match status" value="1"/>
</dbReference>
<dbReference type="RefSeq" id="WP_245742678.1">
    <property type="nucleotide sequence ID" value="NZ_FNBG01000037.1"/>
</dbReference>
<evidence type="ECO:0000256" key="1">
    <source>
        <dbReference type="ARBA" id="ARBA00004236"/>
    </source>
</evidence>
<dbReference type="GO" id="GO:0005886">
    <property type="term" value="C:plasma membrane"/>
    <property type="evidence" value="ECO:0007669"/>
    <property type="project" value="UniProtKB-SubCell"/>
</dbReference>
<evidence type="ECO:0000259" key="8">
    <source>
        <dbReference type="PROSITE" id="PS50111"/>
    </source>
</evidence>
<evidence type="ECO:0000256" key="2">
    <source>
        <dbReference type="ARBA" id="ARBA00022475"/>
    </source>
</evidence>
<evidence type="ECO:0000313" key="10">
    <source>
        <dbReference type="EMBL" id="SDG34888.1"/>
    </source>
</evidence>
<dbReference type="Pfam" id="PF00015">
    <property type="entry name" value="MCPsignal"/>
    <property type="match status" value="1"/>
</dbReference>
<dbReference type="SMART" id="SM00283">
    <property type="entry name" value="MA"/>
    <property type="match status" value="1"/>
</dbReference>
<keyword evidence="4 6" id="KW-0807">Transducer</keyword>
<comment type="similarity">
    <text evidence="5">Belongs to the methyl-accepting chemotaxis (MCP) protein family.</text>
</comment>
<dbReference type="PROSITE" id="PS50885">
    <property type="entry name" value="HAMP"/>
    <property type="match status" value="1"/>
</dbReference>
<evidence type="ECO:0000256" key="5">
    <source>
        <dbReference type="ARBA" id="ARBA00029447"/>
    </source>
</evidence>
<dbReference type="SMART" id="SM00304">
    <property type="entry name" value="HAMP"/>
    <property type="match status" value="1"/>
</dbReference>
<dbReference type="Gene3D" id="1.10.287.950">
    <property type="entry name" value="Methyl-accepting chemotaxis protein"/>
    <property type="match status" value="1"/>
</dbReference>
<dbReference type="PANTHER" id="PTHR32089:SF114">
    <property type="entry name" value="METHYL-ACCEPTING CHEMOTAXIS PROTEIN MCPB"/>
    <property type="match status" value="1"/>
</dbReference>
<feature type="transmembrane region" description="Helical" evidence="7">
    <location>
        <begin position="300"/>
        <end position="323"/>
    </location>
</feature>
<dbReference type="InterPro" id="IPR003660">
    <property type="entry name" value="HAMP_dom"/>
</dbReference>
<keyword evidence="2" id="KW-1003">Cell membrane</keyword>
<evidence type="ECO:0000313" key="11">
    <source>
        <dbReference type="Proteomes" id="UP000198972"/>
    </source>
</evidence>
<dbReference type="GO" id="GO:0007165">
    <property type="term" value="P:signal transduction"/>
    <property type="evidence" value="ECO:0007669"/>
    <property type="project" value="UniProtKB-KW"/>
</dbReference>
<dbReference type="PANTHER" id="PTHR32089">
    <property type="entry name" value="METHYL-ACCEPTING CHEMOTAXIS PROTEIN MCPB"/>
    <property type="match status" value="1"/>
</dbReference>
<reference evidence="10 11" key="1">
    <citation type="submission" date="2016-10" db="EMBL/GenBank/DDBJ databases">
        <authorList>
            <person name="de Groot N.N."/>
        </authorList>
    </citation>
    <scope>NUCLEOTIDE SEQUENCE [LARGE SCALE GENOMIC DNA]</scope>
    <source>
        <strain evidence="10 11">DSM 28129</strain>
    </source>
</reference>
<proteinExistence type="inferred from homology"/>
<evidence type="ECO:0000256" key="7">
    <source>
        <dbReference type="SAM" id="Phobius"/>
    </source>
</evidence>
<organism evidence="10 11">
    <name type="scientific">Fontibacillus panacisegetis</name>
    <dbReference type="NCBI Taxonomy" id="670482"/>
    <lineage>
        <taxon>Bacteria</taxon>
        <taxon>Bacillati</taxon>
        <taxon>Bacillota</taxon>
        <taxon>Bacilli</taxon>
        <taxon>Bacillales</taxon>
        <taxon>Paenibacillaceae</taxon>
        <taxon>Fontibacillus</taxon>
    </lineage>
</organism>
<dbReference type="Gene3D" id="3.30.450.20">
    <property type="entry name" value="PAS domain"/>
    <property type="match status" value="1"/>
</dbReference>
<keyword evidence="11" id="KW-1185">Reference proteome</keyword>
<dbReference type="CDD" id="cd06225">
    <property type="entry name" value="HAMP"/>
    <property type="match status" value="1"/>
</dbReference>
<evidence type="ECO:0000259" key="9">
    <source>
        <dbReference type="PROSITE" id="PS50885"/>
    </source>
</evidence>
<dbReference type="InterPro" id="IPR004089">
    <property type="entry name" value="MCPsignal_dom"/>
</dbReference>
<name>A0A1G7THT7_9BACL</name>
<evidence type="ECO:0000256" key="6">
    <source>
        <dbReference type="PROSITE-ProRule" id="PRU00284"/>
    </source>
</evidence>
<feature type="domain" description="Methyl-accepting transducer" evidence="8">
    <location>
        <begin position="395"/>
        <end position="652"/>
    </location>
</feature>
<evidence type="ECO:0000256" key="3">
    <source>
        <dbReference type="ARBA" id="ARBA00023136"/>
    </source>
</evidence>
<dbReference type="AlphaFoldDB" id="A0A1G7THT7"/>
<dbReference type="STRING" id="670482.SAMN04488542_13720"/>
<keyword evidence="3 7" id="KW-0472">Membrane</keyword>